<dbReference type="SUPFAM" id="SSF49384">
    <property type="entry name" value="Carbohydrate-binding domain"/>
    <property type="match status" value="1"/>
</dbReference>
<proteinExistence type="predicted"/>
<evidence type="ECO:0000259" key="4">
    <source>
        <dbReference type="Pfam" id="PF00963"/>
    </source>
</evidence>
<evidence type="ECO:0000256" key="1">
    <source>
        <dbReference type="SAM" id="MobiDB-lite"/>
    </source>
</evidence>
<dbReference type="EMBL" id="CBFW010000219">
    <property type="protein sequence ID" value="CDC74421.1"/>
    <property type="molecule type" value="Genomic_DNA"/>
</dbReference>
<sequence>MKKIALFICTLILAAAVAFAVSAGDAKFTVELTGPEVVNAGKTVDYVLTVKGIKLTNGILGLDMNVSYDTDVFEFVSVTCTQPDGWNEKPYKAKNGVVEFHAAAESAKAEYAVKKDGVLKFSISFKVKTDATKTSEITVSGVECVGTDLEPYSGTANRLTVKIQKALAAPSPVSFDNGVAKWSAVENADSYSVQIYKDGKESGSPVSAKGTEYDFSKKLTSGGSYCFTVVAVSDKPEYGDSEESAKSASYTVKGKLAAPKIVLSPDYENGGLKYQITDTNPDGSVAQYVIEIYSDKNKLADYEAAGKAGNLPCDTHIKAGTAYTAKVSAVAENDKLYSDSDSSAASAAAKAAAKIKNITIKTLPKLSYVDGEKLDLSALVVTVNYESGYEDVKFADFEEFGLETSIANGKKLSVSDTGKTIVISFADKFTATTTALTVTTNECTHEKTHMEQKAPSCGEDGWERTICDKCNAVIAEKVLPATGEHQYGDWEIKAEPTAELKGVKERICSVCGQKQTEEIPATGSSATDPGTNPGTTSGNGSGNGSANPPTTDPAVTTGGNKGQGKITDLGRAFLIILIVLFSLTVLFLVGSVYLESRRNKARRARRGGNPNSRNRPGDGRGNNNRYR</sequence>
<dbReference type="InterPro" id="IPR002102">
    <property type="entry name" value="Cohesin_dom"/>
</dbReference>
<dbReference type="InterPro" id="IPR008965">
    <property type="entry name" value="CBM2/CBM3_carb-bd_dom_sf"/>
</dbReference>
<keyword evidence="3" id="KW-0732">Signal</keyword>
<gene>
    <name evidence="5" type="ORF">BN580_01505</name>
</gene>
<feature type="chain" id="PRO_5004433027" evidence="3">
    <location>
        <begin position="21"/>
        <end position="627"/>
    </location>
</feature>
<feature type="region of interest" description="Disordered" evidence="1">
    <location>
        <begin position="598"/>
        <end position="627"/>
    </location>
</feature>
<feature type="domain" description="Cohesin" evidence="4">
    <location>
        <begin position="29"/>
        <end position="142"/>
    </location>
</feature>
<dbReference type="CDD" id="cd08547">
    <property type="entry name" value="Type_II_cohesin"/>
    <property type="match status" value="1"/>
</dbReference>
<keyword evidence="2" id="KW-0472">Membrane</keyword>
<dbReference type="GO" id="GO:0030246">
    <property type="term" value="F:carbohydrate binding"/>
    <property type="evidence" value="ECO:0007669"/>
    <property type="project" value="InterPro"/>
</dbReference>
<organism evidence="5 6">
    <name type="scientific">Candidatus Colimorpha enterica</name>
    <dbReference type="NCBI Taxonomy" id="3083063"/>
    <lineage>
        <taxon>Bacteria</taxon>
        <taxon>Pseudomonadati</taxon>
        <taxon>Bacteroidota</taxon>
        <taxon>Bacteroidia</taxon>
        <taxon>Bacteroidales</taxon>
        <taxon>Candidatus Colimorpha</taxon>
    </lineage>
</organism>
<name>R6U2V0_9BACT</name>
<evidence type="ECO:0000256" key="3">
    <source>
        <dbReference type="SAM" id="SignalP"/>
    </source>
</evidence>
<dbReference type="InterPro" id="IPR013783">
    <property type="entry name" value="Ig-like_fold"/>
</dbReference>
<evidence type="ECO:0000313" key="5">
    <source>
        <dbReference type="EMBL" id="CDC74421.1"/>
    </source>
</evidence>
<accession>R6U2V0</accession>
<comment type="caution">
    <text evidence="5">The sequence shown here is derived from an EMBL/GenBank/DDBJ whole genome shotgun (WGS) entry which is preliminary data.</text>
</comment>
<protein>
    <submittedName>
        <fullName evidence="5">N-acetylmuramoyl-L-alanine amidase</fullName>
    </submittedName>
</protein>
<dbReference type="GO" id="GO:0000272">
    <property type="term" value="P:polysaccharide catabolic process"/>
    <property type="evidence" value="ECO:0007669"/>
    <property type="project" value="InterPro"/>
</dbReference>
<feature type="transmembrane region" description="Helical" evidence="2">
    <location>
        <begin position="572"/>
        <end position="594"/>
    </location>
</feature>
<dbReference type="Gene3D" id="2.60.40.3630">
    <property type="match status" value="1"/>
</dbReference>
<feature type="region of interest" description="Disordered" evidence="1">
    <location>
        <begin position="518"/>
        <end position="559"/>
    </location>
</feature>
<evidence type="ECO:0000313" key="6">
    <source>
        <dbReference type="Proteomes" id="UP000017938"/>
    </source>
</evidence>
<dbReference type="Gene3D" id="2.60.40.10">
    <property type="entry name" value="Immunoglobulins"/>
    <property type="match status" value="1"/>
</dbReference>
<dbReference type="Pfam" id="PF00963">
    <property type="entry name" value="Cohesin"/>
    <property type="match status" value="1"/>
</dbReference>
<keyword evidence="2" id="KW-1133">Transmembrane helix</keyword>
<evidence type="ECO:0000256" key="2">
    <source>
        <dbReference type="SAM" id="Phobius"/>
    </source>
</evidence>
<reference evidence="5" key="1">
    <citation type="submission" date="2012-11" db="EMBL/GenBank/DDBJ databases">
        <title>Dependencies among metagenomic species, viruses, plasmids and units of genetic variation.</title>
        <authorList>
            <person name="Nielsen H.B."/>
            <person name="Almeida M."/>
            <person name="Juncker A.S."/>
            <person name="Rasmussen S."/>
            <person name="Li J."/>
            <person name="Sunagawa S."/>
            <person name="Plichta D."/>
            <person name="Gautier L."/>
            <person name="Le Chatelier E."/>
            <person name="Peletier E."/>
            <person name="Bonde I."/>
            <person name="Nielsen T."/>
            <person name="Manichanh C."/>
            <person name="Arumugam M."/>
            <person name="Batto J."/>
            <person name="Santos M.B.Q.D."/>
            <person name="Blom N."/>
            <person name="Borruel N."/>
            <person name="Burgdorf K.S."/>
            <person name="Boumezbeur F."/>
            <person name="Casellas F."/>
            <person name="Dore J."/>
            <person name="Guarner F."/>
            <person name="Hansen T."/>
            <person name="Hildebrand F."/>
            <person name="Kaas R.S."/>
            <person name="Kennedy S."/>
            <person name="Kristiansen K."/>
            <person name="Kultima J.R."/>
            <person name="Leonard P."/>
            <person name="Levenez F."/>
            <person name="Lund O."/>
            <person name="Moumen B."/>
            <person name="Le Paslier D."/>
            <person name="Pons N."/>
            <person name="Pedersen O."/>
            <person name="Prifti E."/>
            <person name="Qin J."/>
            <person name="Raes J."/>
            <person name="Tap J."/>
            <person name="Tims S."/>
            <person name="Ussery D.W."/>
            <person name="Yamada T."/>
            <person name="MetaHit consortium"/>
            <person name="Renault P."/>
            <person name="Sicheritz-Ponten T."/>
            <person name="Bork P."/>
            <person name="Wang J."/>
            <person name="Brunak S."/>
            <person name="Ehrlich S.D."/>
        </authorList>
    </citation>
    <scope>NUCLEOTIDE SEQUENCE [LARGE SCALE GENOMIC DNA]</scope>
</reference>
<dbReference type="Gene3D" id="2.60.40.680">
    <property type="match status" value="1"/>
</dbReference>
<dbReference type="STRING" id="1263015.BN580_01505"/>
<feature type="signal peptide" evidence="3">
    <location>
        <begin position="1"/>
        <end position="20"/>
    </location>
</feature>
<dbReference type="Proteomes" id="UP000017938">
    <property type="component" value="Unassembled WGS sequence"/>
</dbReference>
<dbReference type="AlphaFoldDB" id="R6U2V0"/>
<keyword evidence="2" id="KW-0812">Transmembrane</keyword>